<name>A0A550JFB9_9BACT</name>
<evidence type="ECO:0000313" key="3">
    <source>
        <dbReference type="EMBL" id="TRO81914.1"/>
    </source>
</evidence>
<feature type="domain" description="Transposase InsH N-terminal" evidence="2">
    <location>
        <begin position="18"/>
        <end position="115"/>
    </location>
</feature>
<comment type="caution">
    <text evidence="3">The sequence shown here is derived from an EMBL/GenBank/DDBJ whole genome shotgun (WGS) entry which is preliminary data.</text>
</comment>
<dbReference type="EMBL" id="VJVV01000005">
    <property type="protein sequence ID" value="TRO81914.1"/>
    <property type="molecule type" value="Genomic_DNA"/>
</dbReference>
<dbReference type="InterPro" id="IPR002559">
    <property type="entry name" value="Transposase_11"/>
</dbReference>
<accession>A0A550JFB9</accession>
<dbReference type="AlphaFoldDB" id="A0A550JFB9"/>
<reference evidence="3 4" key="1">
    <citation type="submission" date="2019-07" db="EMBL/GenBank/DDBJ databases">
        <title>Insights of Desulfuromonas acetexigens electromicrobiology.</title>
        <authorList>
            <person name="Katuri K."/>
            <person name="Sapireddy V."/>
            <person name="Shaw D.R."/>
            <person name="Saikaly P."/>
        </authorList>
    </citation>
    <scope>NUCLEOTIDE SEQUENCE [LARGE SCALE GENOMIC DNA]</scope>
    <source>
        <strain evidence="3 4">2873</strain>
    </source>
</reference>
<dbReference type="PANTHER" id="PTHR33803:SF3">
    <property type="entry name" value="BLL1974 PROTEIN"/>
    <property type="match status" value="1"/>
</dbReference>
<dbReference type="RefSeq" id="WP_092057741.1">
    <property type="nucleotide sequence ID" value="NZ_FOJJ01000037.1"/>
</dbReference>
<dbReference type="Proteomes" id="UP000317155">
    <property type="component" value="Unassembled WGS sequence"/>
</dbReference>
<keyword evidence="4" id="KW-1185">Reference proteome</keyword>
<evidence type="ECO:0000259" key="1">
    <source>
        <dbReference type="Pfam" id="PF01609"/>
    </source>
</evidence>
<dbReference type="OrthoDB" id="9770860at2"/>
<protein>
    <submittedName>
        <fullName evidence="3">IS5 family transposase</fullName>
    </submittedName>
</protein>
<dbReference type="Pfam" id="PF05598">
    <property type="entry name" value="DUF772"/>
    <property type="match status" value="1"/>
</dbReference>
<dbReference type="InterPro" id="IPR047710">
    <property type="entry name" value="Transpos_IS5-like"/>
</dbReference>
<dbReference type="PANTHER" id="PTHR33803">
    <property type="entry name" value="IS1478 TRANSPOSASE"/>
    <property type="match status" value="1"/>
</dbReference>
<dbReference type="GO" id="GO:0003677">
    <property type="term" value="F:DNA binding"/>
    <property type="evidence" value="ECO:0007669"/>
    <property type="project" value="InterPro"/>
</dbReference>
<dbReference type="NCBIfam" id="NF033578">
    <property type="entry name" value="transpos_IS5_1"/>
    <property type="match status" value="1"/>
</dbReference>
<dbReference type="GO" id="GO:0004803">
    <property type="term" value="F:transposase activity"/>
    <property type="evidence" value="ECO:0007669"/>
    <property type="project" value="InterPro"/>
</dbReference>
<dbReference type="GO" id="GO:0006313">
    <property type="term" value="P:DNA transposition"/>
    <property type="evidence" value="ECO:0007669"/>
    <property type="project" value="InterPro"/>
</dbReference>
<feature type="domain" description="Transposase IS4-like" evidence="1">
    <location>
        <begin position="273"/>
        <end position="410"/>
    </location>
</feature>
<organism evidence="3 4">
    <name type="scientific">Trichloromonas acetexigens</name>
    <dbReference type="NCBI Taxonomy" id="38815"/>
    <lineage>
        <taxon>Bacteria</taxon>
        <taxon>Pseudomonadati</taxon>
        <taxon>Thermodesulfobacteriota</taxon>
        <taxon>Desulfuromonadia</taxon>
        <taxon>Desulfuromonadales</taxon>
        <taxon>Trichloromonadaceae</taxon>
        <taxon>Trichloromonas</taxon>
    </lineage>
</organism>
<gene>
    <name evidence="3" type="ORF">FL622_08945</name>
</gene>
<proteinExistence type="predicted"/>
<evidence type="ECO:0000313" key="4">
    <source>
        <dbReference type="Proteomes" id="UP000317155"/>
    </source>
</evidence>
<sequence>MKPKKPQPQDQAELFRSRLDQILDRNHPLFVLANQIDWSVFDQTFGRLYADKGRPALPTRLMVGLHYLKHAFDESDESVVARLLENPYWQYFCGFEFFIHRLPLDPSSLVRWRKRIGPKNMEPLFGETLETAKRGEHLTESHLERVNVDTTVQEKAIAYPTDARLQHKARVLLVKAAKKRGIPLRQSYLRLGKTALIMAGRYAHARQMRRAKAEQKKIKNYLGRVYRNLLRNCPQPDEELAELLHLTKRLLTQKRNDKDKLYSLHAPEVECISKGKAHKKYEFGCKVSVATTSKDNWIVSVEALHGNPFDGHTLKGALQQIRRLVGWEAENAYVDKGYKGNPKQLGATNVHLANRRKKSMKPSEWRWFKRRSAIEPVIGHMKQDNRMDRNYLKGTDGDKMNAILAACGFNLRKLLRALLWLVFKELDRLKSLLMLLKRAGWVARERIRSPGFNMEFPSGIA</sequence>
<evidence type="ECO:0000259" key="2">
    <source>
        <dbReference type="Pfam" id="PF05598"/>
    </source>
</evidence>
<dbReference type="Pfam" id="PF01609">
    <property type="entry name" value="DDE_Tnp_1"/>
    <property type="match status" value="1"/>
</dbReference>
<dbReference type="InterPro" id="IPR008490">
    <property type="entry name" value="Transposase_InsH_N"/>
</dbReference>